<protein>
    <submittedName>
        <fullName evidence="1">Uncharacterized protein</fullName>
    </submittedName>
</protein>
<accession>A0AAE5LQB7</accession>
<name>A0AAE5LQB7_CLOBE</name>
<dbReference type="Proteomes" id="UP000822184">
    <property type="component" value="Unassembled WGS sequence"/>
</dbReference>
<comment type="caution">
    <text evidence="1">The sequence shown here is derived from an EMBL/GenBank/DDBJ whole genome shotgun (WGS) entry which is preliminary data.</text>
</comment>
<sequence length="102" mass="12011">MGWVMYKTHKGLNTYENESLAPKDAFEVLKYIKNKFGKRLKSGKEFWDIVTDDIYNDLIIDGIKINLGFDNWSGVFIMAWDERGNELVKEIAEMIQRDKFLL</sequence>
<evidence type="ECO:0000313" key="2">
    <source>
        <dbReference type="Proteomes" id="UP000822184"/>
    </source>
</evidence>
<reference evidence="1" key="1">
    <citation type="submission" date="2020-06" db="EMBL/GenBank/DDBJ databases">
        <title>Genomic insights into acetone-butanol-ethanol (ABE) fermentation by sequencing solventogenic clostridia strains.</title>
        <authorList>
            <person name="Brown S."/>
        </authorList>
    </citation>
    <scope>NUCLEOTIDE SEQUENCE</scope>
    <source>
        <strain evidence="1">DJ123</strain>
    </source>
</reference>
<organism evidence="1 2">
    <name type="scientific">Clostridium beijerinckii</name>
    <name type="common">Clostridium MP</name>
    <dbReference type="NCBI Taxonomy" id="1520"/>
    <lineage>
        <taxon>Bacteria</taxon>
        <taxon>Bacillati</taxon>
        <taxon>Bacillota</taxon>
        <taxon>Clostridia</taxon>
        <taxon>Eubacteriales</taxon>
        <taxon>Clostridiaceae</taxon>
        <taxon>Clostridium</taxon>
    </lineage>
</organism>
<dbReference type="RefSeq" id="WP_077855607.1">
    <property type="nucleotide sequence ID" value="NZ_JABTDW010000001.1"/>
</dbReference>
<dbReference type="AlphaFoldDB" id="A0AAE5LQB7"/>
<evidence type="ECO:0000313" key="1">
    <source>
        <dbReference type="EMBL" id="NSB14526.1"/>
    </source>
</evidence>
<proteinExistence type="predicted"/>
<dbReference type="EMBL" id="JABTDW010000001">
    <property type="protein sequence ID" value="NSB14526.1"/>
    <property type="molecule type" value="Genomic_DNA"/>
</dbReference>
<gene>
    <name evidence="1" type="ORF">BCD95_002785</name>
</gene>